<dbReference type="Gene3D" id="3.50.50.60">
    <property type="entry name" value="FAD/NAD(P)-binding domain"/>
    <property type="match status" value="1"/>
</dbReference>
<gene>
    <name evidence="2" type="ORF">DFJ69_1055</name>
</gene>
<reference evidence="2 3" key="1">
    <citation type="submission" date="2018-08" db="EMBL/GenBank/DDBJ databases">
        <title>Sequencing the genomes of 1000 actinobacteria strains.</title>
        <authorList>
            <person name="Klenk H.-P."/>
        </authorList>
    </citation>
    <scope>NUCLEOTIDE SEQUENCE [LARGE SCALE GENOMIC DNA]</scope>
    <source>
        <strain evidence="2 3">DSM 43927</strain>
    </source>
</reference>
<proteinExistence type="predicted"/>
<evidence type="ECO:0000259" key="1">
    <source>
        <dbReference type="Pfam" id="PF01593"/>
    </source>
</evidence>
<dbReference type="Proteomes" id="UP000256661">
    <property type="component" value="Unassembled WGS sequence"/>
</dbReference>
<dbReference type="AlphaFoldDB" id="A0A3D9SIB4"/>
<sequence length="562" mass="61664">MADGGREVAVFGAGIAGLSAALELAERGFRVTVYERKALGGKSRSFGVPGSATGGRAELPAEHGFRFFPGFYRNLPDTMRRIPFPGNTRGTWDNLVRAATYLGSRSGGRHDLTVAFPFPPPPRPFPYSPESLIATIISALQTTMRLPFDEAAFFARKSAVYVTSSDERRLGQWDNVTWSEFVQADRMSAEYRAFLADGAVRHFTAMKSAEASTHSVGLVAEAILWSILGFGNEPGGSPDRLLNGSTNEMLLDPWIAHLRSLGVTFGEGWTLTRLVPRGGRIAEAVVHDPAGRAHGVRADWFVCAVPVERFVPLLDPDLLAADPSLASTRSLRTDWMNGLVFFLKEKVPLTPGHVNYVDSGWAVTSISQAQFWRRDFASYGDGTVRDCLSTIISDWSALGDHDRRRARDCTPEEIAAETWAQLKAHLNDTGRARLTDAMLHSWYLDPAITGSGTPEVANDEPLFVQHPGSWKARPASVTAIPNLFLAGDWVRTHINVTTMEGANEGARRAVNGLLDAAGSAEPRCTVQGLWAPPAFDHLKRLDRDRFRRGLPHLLDIEIPLWP</sequence>
<dbReference type="GO" id="GO:0016491">
    <property type="term" value="F:oxidoreductase activity"/>
    <property type="evidence" value="ECO:0007669"/>
    <property type="project" value="InterPro"/>
</dbReference>
<feature type="domain" description="Amine oxidase" evidence="1">
    <location>
        <begin position="15"/>
        <end position="511"/>
    </location>
</feature>
<comment type="caution">
    <text evidence="2">The sequence shown here is derived from an EMBL/GenBank/DDBJ whole genome shotgun (WGS) entry which is preliminary data.</text>
</comment>
<accession>A0A3D9SIB4</accession>
<dbReference type="PANTHER" id="PTHR42923">
    <property type="entry name" value="PROTOPORPHYRINOGEN OXIDASE"/>
    <property type="match status" value="1"/>
</dbReference>
<dbReference type="InterPro" id="IPR036188">
    <property type="entry name" value="FAD/NAD-bd_sf"/>
</dbReference>
<protein>
    <submittedName>
        <fullName evidence="2">Uncharacterized protein with NAD-binding domain and iron-sulfur cluster</fullName>
    </submittedName>
</protein>
<evidence type="ECO:0000313" key="2">
    <source>
        <dbReference type="EMBL" id="REE95646.1"/>
    </source>
</evidence>
<dbReference type="InterPro" id="IPR002937">
    <property type="entry name" value="Amino_oxidase"/>
</dbReference>
<dbReference type="OrthoDB" id="8845488at2"/>
<dbReference type="RefSeq" id="WP_116021409.1">
    <property type="nucleotide sequence ID" value="NZ_QTTT01000001.1"/>
</dbReference>
<dbReference type="InterPro" id="IPR050464">
    <property type="entry name" value="Zeta_carotene_desat/Oxidored"/>
</dbReference>
<keyword evidence="3" id="KW-1185">Reference proteome</keyword>
<organism evidence="2 3">
    <name type="scientific">Thermomonospora umbrina</name>
    <dbReference type="NCBI Taxonomy" id="111806"/>
    <lineage>
        <taxon>Bacteria</taxon>
        <taxon>Bacillati</taxon>
        <taxon>Actinomycetota</taxon>
        <taxon>Actinomycetes</taxon>
        <taxon>Streptosporangiales</taxon>
        <taxon>Thermomonosporaceae</taxon>
        <taxon>Thermomonospora</taxon>
    </lineage>
</organism>
<dbReference type="PANTHER" id="PTHR42923:SF46">
    <property type="entry name" value="AMINE OXIDASE"/>
    <property type="match status" value="1"/>
</dbReference>
<dbReference type="Pfam" id="PF01593">
    <property type="entry name" value="Amino_oxidase"/>
    <property type="match status" value="1"/>
</dbReference>
<dbReference type="SUPFAM" id="SSF51905">
    <property type="entry name" value="FAD/NAD(P)-binding domain"/>
    <property type="match status" value="1"/>
</dbReference>
<dbReference type="EMBL" id="QTTT01000001">
    <property type="protein sequence ID" value="REE95646.1"/>
    <property type="molecule type" value="Genomic_DNA"/>
</dbReference>
<evidence type="ECO:0000313" key="3">
    <source>
        <dbReference type="Proteomes" id="UP000256661"/>
    </source>
</evidence>
<name>A0A3D9SIB4_9ACTN</name>